<evidence type="ECO:0000313" key="9">
    <source>
        <dbReference type="Proteomes" id="UP001060336"/>
    </source>
</evidence>
<dbReference type="SUPFAM" id="SSF51735">
    <property type="entry name" value="NAD(P)-binding Rossmann-fold domains"/>
    <property type="match status" value="1"/>
</dbReference>
<evidence type="ECO:0000256" key="1">
    <source>
        <dbReference type="ARBA" id="ARBA00001947"/>
    </source>
</evidence>
<comment type="cofactor">
    <cofactor evidence="1 6">
        <name>Zn(2+)</name>
        <dbReference type="ChEBI" id="CHEBI:29105"/>
    </cofactor>
</comment>
<organism evidence="8 9">
    <name type="scientific">Nisaea acidiphila</name>
    <dbReference type="NCBI Taxonomy" id="1862145"/>
    <lineage>
        <taxon>Bacteria</taxon>
        <taxon>Pseudomonadati</taxon>
        <taxon>Pseudomonadota</taxon>
        <taxon>Alphaproteobacteria</taxon>
        <taxon>Rhodospirillales</taxon>
        <taxon>Thalassobaculaceae</taxon>
        <taxon>Nisaea</taxon>
    </lineage>
</organism>
<dbReference type="SMART" id="SM00829">
    <property type="entry name" value="PKS_ER"/>
    <property type="match status" value="1"/>
</dbReference>
<dbReference type="Gene3D" id="3.90.180.10">
    <property type="entry name" value="Medium-chain alcohol dehydrogenases, catalytic domain"/>
    <property type="match status" value="1"/>
</dbReference>
<dbReference type="GO" id="GO:0008270">
    <property type="term" value="F:zinc ion binding"/>
    <property type="evidence" value="ECO:0007669"/>
    <property type="project" value="InterPro"/>
</dbReference>
<dbReference type="Gene3D" id="3.40.50.720">
    <property type="entry name" value="NAD(P)-binding Rossmann-like Domain"/>
    <property type="match status" value="1"/>
</dbReference>
<dbReference type="EMBL" id="CP102480">
    <property type="protein sequence ID" value="UUX49747.1"/>
    <property type="molecule type" value="Genomic_DNA"/>
</dbReference>
<dbReference type="InterPro" id="IPR013149">
    <property type="entry name" value="ADH-like_C"/>
</dbReference>
<accession>A0A9J7AQ59</accession>
<dbReference type="KEGG" id="naci:NUH88_20410"/>
<dbReference type="InterPro" id="IPR036291">
    <property type="entry name" value="NAD(P)-bd_dom_sf"/>
</dbReference>
<evidence type="ECO:0000259" key="7">
    <source>
        <dbReference type="SMART" id="SM00829"/>
    </source>
</evidence>
<dbReference type="PROSITE" id="PS00059">
    <property type="entry name" value="ADH_ZINC"/>
    <property type="match status" value="1"/>
</dbReference>
<dbReference type="RefSeq" id="WP_257768581.1">
    <property type="nucleotide sequence ID" value="NZ_CP102480.1"/>
</dbReference>
<dbReference type="Proteomes" id="UP001060336">
    <property type="component" value="Chromosome"/>
</dbReference>
<dbReference type="GO" id="GO:0051903">
    <property type="term" value="F:S-(hydroxymethyl)glutathione dehydrogenase [NAD(P)+] activity"/>
    <property type="evidence" value="ECO:0007669"/>
    <property type="project" value="TreeGrafter"/>
</dbReference>
<comment type="similarity">
    <text evidence="6">Belongs to the zinc-containing alcohol dehydrogenase family.</text>
</comment>
<dbReference type="GO" id="GO:0005829">
    <property type="term" value="C:cytosol"/>
    <property type="evidence" value="ECO:0007669"/>
    <property type="project" value="TreeGrafter"/>
</dbReference>
<proteinExistence type="inferred from homology"/>
<evidence type="ECO:0000256" key="3">
    <source>
        <dbReference type="ARBA" id="ARBA00022833"/>
    </source>
</evidence>
<sequence>MSHSFKAAVLKAPNPAHPYAEHKPLSLETVSVPAPADGEVLVKIAAASLCRSDLSVINGVRAWPMPIVPGHEASGTVVETGPGVTAVGNGDPVVLVYQPQCGTCPACLEGEAHLCGPGLAANRKGELLSGGTRLSLKGSPVHHHMGLSAFAEYALVSEKSVVPVPRDLPLDIAALFGCAVMCGAGTVLNTGAIKAGDTVVIAGAGGVGLSALLGARAAGASRIIAIDPDPAKLEHAKRLGASDTINSGDRRAAAEVLELTSGGVDIAFETAGKLGAFEIAYDSARRGGTVVSVGLVDPKTPFQLDVAALVTGAKTVKGSYVGSCNPRTDIPRFIAMHQRGLLPVEELITHRMPLADVNVALDRMEDGTAIRQILTP</sequence>
<dbReference type="SUPFAM" id="SSF50129">
    <property type="entry name" value="GroES-like"/>
    <property type="match status" value="2"/>
</dbReference>
<evidence type="ECO:0000256" key="6">
    <source>
        <dbReference type="RuleBase" id="RU361277"/>
    </source>
</evidence>
<dbReference type="FunFam" id="3.40.50.720:FF:000003">
    <property type="entry name" value="S-(hydroxymethyl)glutathione dehydrogenase"/>
    <property type="match status" value="1"/>
</dbReference>
<evidence type="ECO:0000256" key="2">
    <source>
        <dbReference type="ARBA" id="ARBA00022723"/>
    </source>
</evidence>
<dbReference type="InterPro" id="IPR020843">
    <property type="entry name" value="ER"/>
</dbReference>
<evidence type="ECO:0000313" key="8">
    <source>
        <dbReference type="EMBL" id="UUX49747.1"/>
    </source>
</evidence>
<dbReference type="InterPro" id="IPR011032">
    <property type="entry name" value="GroES-like_sf"/>
</dbReference>
<dbReference type="InterPro" id="IPR002328">
    <property type="entry name" value="ADH_Zn_CS"/>
</dbReference>
<feature type="domain" description="Enoyl reductase (ER)" evidence="7">
    <location>
        <begin position="20"/>
        <end position="374"/>
    </location>
</feature>
<keyword evidence="9" id="KW-1185">Reference proteome</keyword>
<evidence type="ECO:0000256" key="4">
    <source>
        <dbReference type="ARBA" id="ARBA00023002"/>
    </source>
</evidence>
<keyword evidence="5" id="KW-0520">NAD</keyword>
<dbReference type="PANTHER" id="PTHR43880:SF12">
    <property type="entry name" value="ALCOHOL DEHYDROGENASE CLASS-3"/>
    <property type="match status" value="1"/>
</dbReference>
<dbReference type="PANTHER" id="PTHR43880">
    <property type="entry name" value="ALCOHOL DEHYDROGENASE"/>
    <property type="match status" value="1"/>
</dbReference>
<keyword evidence="4" id="KW-0560">Oxidoreductase</keyword>
<dbReference type="Pfam" id="PF00107">
    <property type="entry name" value="ADH_zinc_N"/>
    <property type="match status" value="1"/>
</dbReference>
<dbReference type="AlphaFoldDB" id="A0A9J7AQ59"/>
<protein>
    <submittedName>
        <fullName evidence="8">Zinc-binding dehydrogenase</fullName>
    </submittedName>
</protein>
<gene>
    <name evidence="8" type="ORF">NUH88_20410</name>
</gene>
<keyword evidence="2 6" id="KW-0479">Metal-binding</keyword>
<dbReference type="GO" id="GO:0046294">
    <property type="term" value="P:formaldehyde catabolic process"/>
    <property type="evidence" value="ECO:0007669"/>
    <property type="project" value="TreeGrafter"/>
</dbReference>
<keyword evidence="3 6" id="KW-0862">Zinc</keyword>
<dbReference type="InterPro" id="IPR013154">
    <property type="entry name" value="ADH-like_N"/>
</dbReference>
<reference evidence="8" key="1">
    <citation type="submission" date="2022-08" db="EMBL/GenBank/DDBJ databases">
        <title>Nisaea acidiphila sp. nov., isolated from a marine algal debris and emended description of the genus Nisaea Urios et al. 2008.</title>
        <authorList>
            <person name="Kwon K."/>
        </authorList>
    </citation>
    <scope>NUCLEOTIDE SEQUENCE</scope>
    <source>
        <strain evidence="8">MEBiC11861</strain>
    </source>
</reference>
<dbReference type="Pfam" id="PF08240">
    <property type="entry name" value="ADH_N"/>
    <property type="match status" value="1"/>
</dbReference>
<name>A0A9J7AQ59_9PROT</name>
<evidence type="ECO:0000256" key="5">
    <source>
        <dbReference type="ARBA" id="ARBA00023027"/>
    </source>
</evidence>